<name>A0A7T8JSK9_CALRO</name>
<dbReference type="Proteomes" id="UP000595437">
    <property type="component" value="Chromosome 21"/>
</dbReference>
<evidence type="ECO:0000313" key="2">
    <source>
        <dbReference type="Proteomes" id="UP000595437"/>
    </source>
</evidence>
<dbReference type="EMBL" id="CP045910">
    <property type="protein sequence ID" value="QQP31676.1"/>
    <property type="molecule type" value="Genomic_DNA"/>
</dbReference>
<evidence type="ECO:0000313" key="1">
    <source>
        <dbReference type="EMBL" id="QQP31676.1"/>
    </source>
</evidence>
<reference evidence="2" key="1">
    <citation type="submission" date="2021-01" db="EMBL/GenBank/DDBJ databases">
        <title>Caligus Genome Assembly.</title>
        <authorList>
            <person name="Gallardo-Escarate C."/>
        </authorList>
    </citation>
    <scope>NUCLEOTIDE SEQUENCE [LARGE SCALE GENOMIC DNA]</scope>
</reference>
<sequence>TGLSDHYGLITTFDLGAMHLKHKRRWKLNHELLNDHGVDESIISRIETVKSKVKMETTFLLKCKIYSVKLKIFVEMP</sequence>
<protein>
    <submittedName>
        <fullName evidence="1">Uncharacterized protein</fullName>
    </submittedName>
</protein>
<keyword evidence="2" id="KW-1185">Reference proteome</keyword>
<dbReference type="AlphaFoldDB" id="A0A7T8JSK9"/>
<accession>A0A7T8JSK9</accession>
<organism evidence="1 2">
    <name type="scientific">Caligus rogercresseyi</name>
    <name type="common">Sea louse</name>
    <dbReference type="NCBI Taxonomy" id="217165"/>
    <lineage>
        <taxon>Eukaryota</taxon>
        <taxon>Metazoa</taxon>
        <taxon>Ecdysozoa</taxon>
        <taxon>Arthropoda</taxon>
        <taxon>Crustacea</taxon>
        <taxon>Multicrustacea</taxon>
        <taxon>Hexanauplia</taxon>
        <taxon>Copepoda</taxon>
        <taxon>Siphonostomatoida</taxon>
        <taxon>Caligidae</taxon>
        <taxon>Caligus</taxon>
    </lineage>
</organism>
<feature type="non-terminal residue" evidence="1">
    <location>
        <position position="77"/>
    </location>
</feature>
<gene>
    <name evidence="1" type="ORF">FKW44_025355</name>
</gene>
<feature type="non-terminal residue" evidence="1">
    <location>
        <position position="1"/>
    </location>
</feature>
<proteinExistence type="predicted"/>